<dbReference type="VEuPathDB" id="FungiDB:C5L36_0C00710"/>
<protein>
    <submittedName>
        <fullName evidence="2">Uncharacterized protein</fullName>
    </submittedName>
</protein>
<evidence type="ECO:0000256" key="1">
    <source>
        <dbReference type="SAM" id="SignalP"/>
    </source>
</evidence>
<sequence>MVIRVLLFAFLCAVSSTEIITTTLDSAGEKTAAVVEQEDFIKAIMRDALASQDKYASVMTEKSMEVPPELLQFLLALDNVEITDFPTASFADHFPFDEFATFVTNFPWYSSYLTENGLTSFKQPSDFSTIVITQGKDDYTSLSTDSFTPAASSTFPIVPHKTTANQKISETTAVTRISSTNITPNSSSSSSSSSSTPFSATTITTIHLKTPNEAGHTVPPLPSVLVLFLLALFC</sequence>
<reference evidence="2 3" key="1">
    <citation type="submission" date="2017-05" db="EMBL/GenBank/DDBJ databases">
        <title>The Genome Sequence of Candida krusei Ckrusei653.</title>
        <authorList>
            <person name="Cuomo C."/>
            <person name="Forche A."/>
            <person name="Young S."/>
            <person name="Abouelleil A."/>
            <person name="Cao P."/>
            <person name="Chapman S."/>
            <person name="Cusick C."/>
            <person name="Shea T."/>
            <person name="Nusbaum C."/>
            <person name="Birren B."/>
        </authorList>
    </citation>
    <scope>NUCLEOTIDE SEQUENCE [LARGE SCALE GENOMIC DNA]</scope>
    <source>
        <strain evidence="2 3">Ckrusei653</strain>
    </source>
</reference>
<proteinExistence type="predicted"/>
<dbReference type="EMBL" id="NHMM01000001">
    <property type="protein sequence ID" value="OUT23706.1"/>
    <property type="molecule type" value="Genomic_DNA"/>
</dbReference>
<evidence type="ECO:0000313" key="3">
    <source>
        <dbReference type="Proteomes" id="UP000195871"/>
    </source>
</evidence>
<comment type="caution">
    <text evidence="2">The sequence shown here is derived from an EMBL/GenBank/DDBJ whole genome shotgun (WGS) entry which is preliminary data.</text>
</comment>
<dbReference type="InterPro" id="IPR000992">
    <property type="entry name" value="SRP1_TIP1"/>
</dbReference>
<dbReference type="AlphaFoldDB" id="A0A1Z8JT11"/>
<keyword evidence="1" id="KW-0732">Signal</keyword>
<dbReference type="Pfam" id="PF00660">
    <property type="entry name" value="SRP1_TIP1"/>
    <property type="match status" value="1"/>
</dbReference>
<feature type="chain" id="PRO_5012374002" evidence="1">
    <location>
        <begin position="17"/>
        <end position="234"/>
    </location>
</feature>
<name>A0A1Z8JT11_PICKU</name>
<dbReference type="Proteomes" id="UP000195871">
    <property type="component" value="Unassembled WGS sequence"/>
</dbReference>
<evidence type="ECO:0000313" key="2">
    <source>
        <dbReference type="EMBL" id="OUT23706.1"/>
    </source>
</evidence>
<organism evidence="2 3">
    <name type="scientific">Pichia kudriavzevii</name>
    <name type="common">Yeast</name>
    <name type="synonym">Issatchenkia orientalis</name>
    <dbReference type="NCBI Taxonomy" id="4909"/>
    <lineage>
        <taxon>Eukaryota</taxon>
        <taxon>Fungi</taxon>
        <taxon>Dikarya</taxon>
        <taxon>Ascomycota</taxon>
        <taxon>Saccharomycotina</taxon>
        <taxon>Pichiomycetes</taxon>
        <taxon>Pichiales</taxon>
        <taxon>Pichiaceae</taxon>
        <taxon>Pichia</taxon>
    </lineage>
</organism>
<accession>A0A1Z8JT11</accession>
<feature type="signal peptide" evidence="1">
    <location>
        <begin position="1"/>
        <end position="16"/>
    </location>
</feature>
<gene>
    <name evidence="2" type="ORF">CAS74_000063</name>
</gene>